<organism evidence="3">
    <name type="scientific">Hexamita inflata</name>
    <dbReference type="NCBI Taxonomy" id="28002"/>
    <lineage>
        <taxon>Eukaryota</taxon>
        <taxon>Metamonada</taxon>
        <taxon>Diplomonadida</taxon>
        <taxon>Hexamitidae</taxon>
        <taxon>Hexamitinae</taxon>
        <taxon>Hexamita</taxon>
    </lineage>
</organism>
<feature type="domain" description="Calcineurin-like phosphoesterase" evidence="2">
    <location>
        <begin position="130"/>
        <end position="291"/>
    </location>
</feature>
<reference evidence="3" key="1">
    <citation type="submission" date="2023-06" db="EMBL/GenBank/DDBJ databases">
        <authorList>
            <person name="Kurt Z."/>
        </authorList>
    </citation>
    <scope>NUCLEOTIDE SEQUENCE</scope>
</reference>
<dbReference type="InterPro" id="IPR029052">
    <property type="entry name" value="Metallo-depent_PP-like"/>
</dbReference>
<protein>
    <submittedName>
        <fullName evidence="3">Alkaline phosphatase</fullName>
    </submittedName>
    <submittedName>
        <fullName evidence="4">Alkaline_phosphatase</fullName>
    </submittedName>
</protein>
<feature type="transmembrane region" description="Helical" evidence="1">
    <location>
        <begin position="22"/>
        <end position="44"/>
    </location>
</feature>
<proteinExistence type="predicted"/>
<evidence type="ECO:0000313" key="4">
    <source>
        <dbReference type="EMBL" id="CAL5974490.1"/>
    </source>
</evidence>
<dbReference type="SUPFAM" id="SSF56300">
    <property type="entry name" value="Metallo-dependent phosphatases"/>
    <property type="match status" value="1"/>
</dbReference>
<sequence length="387" mass="44456">METIISQQISNPNIRQNINRKIIWTVLVLCITVPLSVLATFCFVNQSTRLQLTKKSDFCYGPIAFMHEQGTRIHWCTNEKTESQLVGYPSTNDSSKSHYHSTFVNSTNFNYSLPGSDVQYTYYLPEVIKKFVIMTDTHNNSKYTSLLNNVEFDFMLHSGDNCEDGDLSELTTGFANWPTKPMLFATGNHDYDFNNFAHVTERPLHYYQQIRNIGVFVIYTLNGQDVDAFNFLKDNAHLALDSEHVFIISHQPTYTTGEHGSNKTLSVQMEKFIDTHQNLNIRAVFSGHSHVFAAFKREEVFYFVNGVGGGALDKVHSEKKMGERVWITQELHGGLVEVNDQSYGYQHHLDSYSKYTRTEVQFVGNTIVYTIRDLDTSEVVQMYEQTF</sequence>
<evidence type="ECO:0000259" key="2">
    <source>
        <dbReference type="Pfam" id="PF00149"/>
    </source>
</evidence>
<dbReference type="EMBL" id="CATOUU010000464">
    <property type="protein sequence ID" value="CAI9930601.1"/>
    <property type="molecule type" value="Genomic_DNA"/>
</dbReference>
<dbReference type="CDD" id="cd00838">
    <property type="entry name" value="MPP_superfamily"/>
    <property type="match status" value="1"/>
</dbReference>
<dbReference type="Gene3D" id="3.60.21.10">
    <property type="match status" value="1"/>
</dbReference>
<dbReference type="Proteomes" id="UP001642409">
    <property type="component" value="Unassembled WGS sequence"/>
</dbReference>
<name>A0AA86P2U0_9EUKA</name>
<dbReference type="EMBL" id="CAXDID020000005">
    <property type="protein sequence ID" value="CAL5974490.1"/>
    <property type="molecule type" value="Genomic_DNA"/>
</dbReference>
<keyword evidence="1" id="KW-0812">Transmembrane</keyword>
<evidence type="ECO:0000256" key="1">
    <source>
        <dbReference type="SAM" id="Phobius"/>
    </source>
</evidence>
<dbReference type="GO" id="GO:0016787">
    <property type="term" value="F:hydrolase activity"/>
    <property type="evidence" value="ECO:0007669"/>
    <property type="project" value="InterPro"/>
</dbReference>
<dbReference type="InterPro" id="IPR004843">
    <property type="entry name" value="Calcineurin-like_PHP"/>
</dbReference>
<evidence type="ECO:0000313" key="5">
    <source>
        <dbReference type="Proteomes" id="UP001642409"/>
    </source>
</evidence>
<gene>
    <name evidence="3" type="ORF">HINF_LOCUS18246</name>
    <name evidence="4" type="ORF">HINF_LOCUS2879</name>
</gene>
<keyword evidence="1" id="KW-1133">Transmembrane helix</keyword>
<comment type="caution">
    <text evidence="3">The sequence shown here is derived from an EMBL/GenBank/DDBJ whole genome shotgun (WGS) entry which is preliminary data.</text>
</comment>
<evidence type="ECO:0000313" key="3">
    <source>
        <dbReference type="EMBL" id="CAI9930601.1"/>
    </source>
</evidence>
<keyword evidence="1" id="KW-0472">Membrane</keyword>
<accession>A0AA86P2U0</accession>
<dbReference type="AlphaFoldDB" id="A0AA86P2U0"/>
<dbReference type="Pfam" id="PF00149">
    <property type="entry name" value="Metallophos"/>
    <property type="match status" value="1"/>
</dbReference>
<reference evidence="4 5" key="2">
    <citation type="submission" date="2024-07" db="EMBL/GenBank/DDBJ databases">
        <authorList>
            <person name="Akdeniz Z."/>
        </authorList>
    </citation>
    <scope>NUCLEOTIDE SEQUENCE [LARGE SCALE GENOMIC DNA]</scope>
</reference>
<keyword evidence="5" id="KW-1185">Reference proteome</keyword>